<dbReference type="AlphaFoldDB" id="W5TN85"/>
<dbReference type="STRING" id="1415166.NONO_c60290"/>
<dbReference type="RefSeq" id="WP_193365144.1">
    <property type="nucleotide sequence ID" value="NZ_CP006850.1"/>
</dbReference>
<protein>
    <submittedName>
        <fullName evidence="1">Uncharacterized protein</fullName>
    </submittedName>
</protein>
<keyword evidence="2" id="KW-1185">Reference proteome</keyword>
<gene>
    <name evidence="1" type="ORF">NONO_c60290</name>
</gene>
<dbReference type="EMBL" id="CP006850">
    <property type="protein sequence ID" value="AHH20805.1"/>
    <property type="molecule type" value="Genomic_DNA"/>
</dbReference>
<evidence type="ECO:0000313" key="2">
    <source>
        <dbReference type="Proteomes" id="UP000019150"/>
    </source>
</evidence>
<proteinExistence type="predicted"/>
<sequence>MASEPNPNGCRFCGIDADIHCQRWAPGVGWHRWAIPTDEQRKQRILARREAVVQ</sequence>
<reference evidence="1 2" key="1">
    <citation type="journal article" date="2014" name="Appl. Environ. Microbiol.">
        <title>Insights into the Microbial Degradation of Rubber and Gutta-Percha by Analysis of the Complete Genome of Nocardia nova SH22a.</title>
        <authorList>
            <person name="Luo Q."/>
            <person name="Hiessl S."/>
            <person name="Poehlein A."/>
            <person name="Daniel R."/>
            <person name="Steinbuchel A."/>
        </authorList>
    </citation>
    <scope>NUCLEOTIDE SEQUENCE [LARGE SCALE GENOMIC DNA]</scope>
    <source>
        <strain evidence="1">SH22a</strain>
    </source>
</reference>
<accession>W5TN85</accession>
<dbReference type="Proteomes" id="UP000019150">
    <property type="component" value="Chromosome"/>
</dbReference>
<dbReference type="HOGENOM" id="CLU_3045842_0_0_11"/>
<evidence type="ECO:0000313" key="1">
    <source>
        <dbReference type="EMBL" id="AHH20805.1"/>
    </source>
</evidence>
<name>W5TN85_9NOCA</name>
<organism evidence="1 2">
    <name type="scientific">Nocardia nova SH22a</name>
    <dbReference type="NCBI Taxonomy" id="1415166"/>
    <lineage>
        <taxon>Bacteria</taxon>
        <taxon>Bacillati</taxon>
        <taxon>Actinomycetota</taxon>
        <taxon>Actinomycetes</taxon>
        <taxon>Mycobacteriales</taxon>
        <taxon>Nocardiaceae</taxon>
        <taxon>Nocardia</taxon>
    </lineage>
</organism>
<dbReference type="KEGG" id="nno:NONO_c60290"/>